<dbReference type="InterPro" id="IPR029035">
    <property type="entry name" value="DHS-like_NAD/FAD-binding_dom"/>
</dbReference>
<evidence type="ECO:0000313" key="10">
    <source>
        <dbReference type="EMBL" id="CAE28202.1"/>
    </source>
</evidence>
<dbReference type="GO" id="GO:0003984">
    <property type="term" value="F:acetolactate synthase activity"/>
    <property type="evidence" value="ECO:0007669"/>
    <property type="project" value="TreeGrafter"/>
</dbReference>
<comment type="similarity">
    <text evidence="3 6">Belongs to the TPP enzyme family.</text>
</comment>
<evidence type="ECO:0000259" key="7">
    <source>
        <dbReference type="Pfam" id="PF00205"/>
    </source>
</evidence>
<dbReference type="HOGENOM" id="CLU_013748_3_3_5"/>
<dbReference type="InterPro" id="IPR012001">
    <property type="entry name" value="Thiamin_PyroP_enz_TPP-bd_dom"/>
</dbReference>
<dbReference type="GO" id="GO:0000287">
    <property type="term" value="F:magnesium ion binding"/>
    <property type="evidence" value="ECO:0007669"/>
    <property type="project" value="InterPro"/>
</dbReference>
<evidence type="ECO:0000259" key="8">
    <source>
        <dbReference type="Pfam" id="PF02775"/>
    </source>
</evidence>
<accession>Q6N658</accession>
<dbReference type="PANTHER" id="PTHR18968:SF166">
    <property type="entry name" value="2-HYDROXYACYL-COA LYASE 2"/>
    <property type="match status" value="1"/>
</dbReference>
<sequence>MLIIIVHYNNGAADAATGRNEMAEQDRLVGGQLLAKTLKAAGVSQAFALHGGHLEALLKGCIEEEIALIDFRHESSAGHAADAYARATGKLGVCIVTAGPGFTNVLSAMTNAQLDGSPVLFIVGAPPLREVETNPLQGGIDQVAMARPAVKWAFSIPSTERIADLTAMAIRKAMTLPRGAVLLEVPIDVLHMSVAAARATPPAGVGVNPRPAPAPAEVARLVELLQAAKRPVLIAGNGAANHETAEALRALCARVPLPVFTKSLAAGILPPGHHCNGGAAGNLALLPMLGIDRPDLVILLGGKLGLLLGGRSGALVPHGATLVQIHGDAAEMGRIRDVDLAILADCTEATRALDAALKDGQFEEMEAWRAQAFSATGLFATMFPERETTRGIHPYHAARAVADAAGTEAAYVFDGGEAASWGAAAAVVDRPGALLGHGYLGCLGIGPGFAIGAQLAAPERRVIHLTGDGALGFHLQELDTMVRHRLPIVTVVLNNEVWGMSIHGQQIMFGSNYHVISKLGGTQFANIAQAFGCHAERVTRFADLAPALERAFASGGPAFVEVMTDADVVHPVTVAMLGQVQEGSNDVLIPYYENIPADTA</sequence>
<dbReference type="PROSITE" id="PS00187">
    <property type="entry name" value="TPP_ENZYMES"/>
    <property type="match status" value="1"/>
</dbReference>
<evidence type="ECO:0000256" key="6">
    <source>
        <dbReference type="RuleBase" id="RU362132"/>
    </source>
</evidence>
<reference evidence="10" key="1">
    <citation type="journal article" date="2004" name="Nat. Biotechnol.">
        <title>Complete genome sequence of the metabolically versatile photosynthetic bacterium Rhodopseudomonas palustris.</title>
        <authorList>
            <person name="Larimer F.W."/>
            <person name="Chain P."/>
            <person name="Hauser L."/>
            <person name="Lamerdin J."/>
            <person name="Malfatti S."/>
            <person name="Do L."/>
            <person name="Land M.L."/>
            <person name="Pelletier D.A."/>
            <person name="Beatty J.T."/>
            <person name="Lang A.S."/>
            <person name="Tabita F.R."/>
            <person name="Gibson J.L."/>
            <person name="Hanson T.E."/>
            <person name="Bobst C."/>
            <person name="Torres J.L."/>
            <person name="Peres C."/>
            <person name="Harrison F.H."/>
            <person name="Gibson J."/>
            <person name="Harwood C.S."/>
        </authorList>
    </citation>
    <scope>NUCLEOTIDE SEQUENCE [LARGE SCALE GENOMIC DNA]</scope>
    <source>
        <strain evidence="10">CGA009</strain>
    </source>
</reference>
<dbReference type="Gene3D" id="3.40.50.970">
    <property type="match status" value="2"/>
</dbReference>
<dbReference type="InterPro" id="IPR012000">
    <property type="entry name" value="Thiamin_PyroP_enz_cen_dom"/>
</dbReference>
<organism evidence="10">
    <name type="scientific">Rhodopseudomonas palustris (strain ATCC BAA-98 / CGA009)</name>
    <dbReference type="NCBI Taxonomy" id="258594"/>
    <lineage>
        <taxon>Bacteria</taxon>
        <taxon>Pseudomonadati</taxon>
        <taxon>Pseudomonadota</taxon>
        <taxon>Alphaproteobacteria</taxon>
        <taxon>Hyphomicrobiales</taxon>
        <taxon>Nitrobacteraceae</taxon>
        <taxon>Rhodopseudomonas</taxon>
    </lineage>
</organism>
<dbReference type="PANTHER" id="PTHR18968">
    <property type="entry name" value="THIAMINE PYROPHOSPHATE ENZYMES"/>
    <property type="match status" value="1"/>
</dbReference>
<dbReference type="AlphaFoldDB" id="Q6N658"/>
<proteinExistence type="inferred from homology"/>
<dbReference type="SUPFAM" id="SSF52518">
    <property type="entry name" value="Thiamin diphosphate-binding fold (THDP-binding)"/>
    <property type="match status" value="2"/>
</dbReference>
<dbReference type="Gene3D" id="3.40.50.1220">
    <property type="entry name" value="TPP-binding domain"/>
    <property type="match status" value="1"/>
</dbReference>
<dbReference type="Pfam" id="PF00205">
    <property type="entry name" value="TPP_enzyme_M"/>
    <property type="match status" value="1"/>
</dbReference>
<dbReference type="Pfam" id="PF02775">
    <property type="entry name" value="TPP_enzyme_C"/>
    <property type="match status" value="1"/>
</dbReference>
<dbReference type="CDD" id="cd07035">
    <property type="entry name" value="TPP_PYR_POX_like"/>
    <property type="match status" value="1"/>
</dbReference>
<evidence type="ECO:0000256" key="2">
    <source>
        <dbReference type="ARBA" id="ARBA00001964"/>
    </source>
</evidence>
<dbReference type="SUPFAM" id="SSF52467">
    <property type="entry name" value="DHS-like NAD/FAD-binding domain"/>
    <property type="match status" value="1"/>
</dbReference>
<comment type="cofactor">
    <cofactor evidence="1">
        <name>Mg(2+)</name>
        <dbReference type="ChEBI" id="CHEBI:18420"/>
    </cofactor>
</comment>
<dbReference type="GO" id="GO:0009097">
    <property type="term" value="P:isoleucine biosynthetic process"/>
    <property type="evidence" value="ECO:0007669"/>
    <property type="project" value="TreeGrafter"/>
</dbReference>
<keyword evidence="4" id="KW-0479">Metal-binding</keyword>
<dbReference type="InterPro" id="IPR045229">
    <property type="entry name" value="TPP_enz"/>
</dbReference>
<dbReference type="InterPro" id="IPR011766">
    <property type="entry name" value="TPP_enzyme_TPP-bd"/>
</dbReference>
<dbReference type="Pfam" id="PF02776">
    <property type="entry name" value="TPP_enzyme_N"/>
    <property type="match status" value="1"/>
</dbReference>
<dbReference type="GO" id="GO:0050660">
    <property type="term" value="F:flavin adenine dinucleotide binding"/>
    <property type="evidence" value="ECO:0007669"/>
    <property type="project" value="TreeGrafter"/>
</dbReference>
<evidence type="ECO:0000256" key="4">
    <source>
        <dbReference type="ARBA" id="ARBA00022723"/>
    </source>
</evidence>
<dbReference type="STRING" id="258594.RPA2760"/>
<feature type="domain" description="Thiamine pyrophosphate enzyme N-terminal TPP-binding" evidence="9">
    <location>
        <begin position="30"/>
        <end position="145"/>
    </location>
</feature>
<feature type="domain" description="Thiamine pyrophosphate enzyme central" evidence="7">
    <location>
        <begin position="218"/>
        <end position="353"/>
    </location>
</feature>
<dbReference type="eggNOG" id="COG0028">
    <property type="taxonomic scope" value="Bacteria"/>
</dbReference>
<dbReference type="CDD" id="cd02004">
    <property type="entry name" value="TPP_BZL_OCoD_HPCL"/>
    <property type="match status" value="1"/>
</dbReference>
<evidence type="ECO:0000256" key="3">
    <source>
        <dbReference type="ARBA" id="ARBA00007812"/>
    </source>
</evidence>
<gene>
    <name evidence="10" type="ordered locus">RPA2760</name>
</gene>
<keyword evidence="5 6" id="KW-0786">Thiamine pyrophosphate</keyword>
<evidence type="ECO:0000256" key="1">
    <source>
        <dbReference type="ARBA" id="ARBA00001946"/>
    </source>
</evidence>
<keyword evidence="10" id="KW-0456">Lyase</keyword>
<dbReference type="GO" id="GO:0016829">
    <property type="term" value="F:lyase activity"/>
    <property type="evidence" value="ECO:0007669"/>
    <property type="project" value="UniProtKB-KW"/>
</dbReference>
<feature type="domain" description="Thiamine pyrophosphate enzyme TPP-binding" evidence="8">
    <location>
        <begin position="414"/>
        <end position="562"/>
    </location>
</feature>
<dbReference type="GO" id="GO:0030976">
    <property type="term" value="F:thiamine pyrophosphate binding"/>
    <property type="evidence" value="ECO:0007669"/>
    <property type="project" value="InterPro"/>
</dbReference>
<dbReference type="FunFam" id="3.40.50.970:FF:000007">
    <property type="entry name" value="Acetolactate synthase"/>
    <property type="match status" value="1"/>
</dbReference>
<dbReference type="PhylomeDB" id="Q6N658"/>
<comment type="cofactor">
    <cofactor evidence="2">
        <name>thiamine diphosphate</name>
        <dbReference type="ChEBI" id="CHEBI:58937"/>
    </cofactor>
</comment>
<protein>
    <submittedName>
        <fullName evidence="10">Possible benzaldehyde lyase</fullName>
        <ecNumber evidence="10">4.1.-.-</ecNumber>
    </submittedName>
</protein>
<dbReference type="InterPro" id="IPR029061">
    <property type="entry name" value="THDP-binding"/>
</dbReference>
<dbReference type="GO" id="GO:0009099">
    <property type="term" value="P:L-valine biosynthetic process"/>
    <property type="evidence" value="ECO:0007669"/>
    <property type="project" value="TreeGrafter"/>
</dbReference>
<evidence type="ECO:0000259" key="9">
    <source>
        <dbReference type="Pfam" id="PF02776"/>
    </source>
</evidence>
<dbReference type="GO" id="GO:0005948">
    <property type="term" value="C:acetolactate synthase complex"/>
    <property type="evidence" value="ECO:0007669"/>
    <property type="project" value="TreeGrafter"/>
</dbReference>
<name>Q6N658_RHOPA</name>
<dbReference type="EC" id="4.1.-.-" evidence="10"/>
<evidence type="ECO:0000256" key="5">
    <source>
        <dbReference type="ARBA" id="ARBA00023052"/>
    </source>
</evidence>
<dbReference type="EMBL" id="BX572601">
    <property type="protein sequence ID" value="CAE28202.1"/>
    <property type="molecule type" value="Genomic_DNA"/>
</dbReference>
<dbReference type="InterPro" id="IPR000399">
    <property type="entry name" value="TPP-bd_CS"/>
</dbReference>